<organism evidence="1 2">
    <name type="scientific">Ahniella affigens</name>
    <dbReference type="NCBI Taxonomy" id="2021234"/>
    <lineage>
        <taxon>Bacteria</taxon>
        <taxon>Pseudomonadati</taxon>
        <taxon>Pseudomonadota</taxon>
        <taxon>Gammaproteobacteria</taxon>
        <taxon>Lysobacterales</taxon>
        <taxon>Rhodanobacteraceae</taxon>
        <taxon>Ahniella</taxon>
    </lineage>
</organism>
<keyword evidence="2" id="KW-1185">Reference proteome</keyword>
<dbReference type="EMBL" id="CP027860">
    <property type="protein sequence ID" value="AVP96823.1"/>
    <property type="molecule type" value="Genomic_DNA"/>
</dbReference>
<evidence type="ECO:0000313" key="1">
    <source>
        <dbReference type="EMBL" id="AVP96823.1"/>
    </source>
</evidence>
<reference evidence="1 2" key="1">
    <citation type="submission" date="2018-03" db="EMBL/GenBank/DDBJ databases">
        <title>Ahniella affigens gen. nov., sp. nov., a gammaproteobacterium isolated from sandy soil near a stream.</title>
        <authorList>
            <person name="Ko Y."/>
            <person name="Kim J.-H."/>
        </authorList>
    </citation>
    <scope>NUCLEOTIDE SEQUENCE [LARGE SCALE GENOMIC DNA]</scope>
    <source>
        <strain evidence="1 2">D13</strain>
    </source>
</reference>
<dbReference type="RefSeq" id="WP_106890749.1">
    <property type="nucleotide sequence ID" value="NZ_CP027860.1"/>
</dbReference>
<sequence>MIHQDLVPSLQQALAPFGYVEPLAAISVEGIEGILLATQRKATVRYLCGVFELPDTFEVSQARKFIDATRREISKRYAKFPYWKELGTYLVWICDKKQLQHLEKAASEFKDRTGFHVNVMLGAVLAGANGQSVRSERTWGLFESGAHFGAIEKTVRAWSEKRESAAGDA</sequence>
<reference evidence="1 2" key="2">
    <citation type="submission" date="2018-03" db="EMBL/GenBank/DDBJ databases">
        <authorList>
            <person name="Keele B.F."/>
        </authorList>
    </citation>
    <scope>NUCLEOTIDE SEQUENCE [LARGE SCALE GENOMIC DNA]</scope>
    <source>
        <strain evidence="1 2">D13</strain>
    </source>
</reference>
<proteinExistence type="predicted"/>
<accession>A0A2P1PPR1</accession>
<dbReference type="KEGG" id="xba:C7S18_06230"/>
<protein>
    <submittedName>
        <fullName evidence="1">Uncharacterized protein</fullName>
    </submittedName>
</protein>
<dbReference type="Proteomes" id="UP000241074">
    <property type="component" value="Chromosome"/>
</dbReference>
<name>A0A2P1PPR1_9GAMM</name>
<evidence type="ECO:0000313" key="2">
    <source>
        <dbReference type="Proteomes" id="UP000241074"/>
    </source>
</evidence>
<gene>
    <name evidence="1" type="ORF">C7S18_06230</name>
</gene>
<dbReference type="OrthoDB" id="6399711at2"/>
<dbReference type="AlphaFoldDB" id="A0A2P1PPR1"/>